<proteinExistence type="inferred from homology"/>
<evidence type="ECO:0000259" key="4">
    <source>
        <dbReference type="Pfam" id="PF12936"/>
    </source>
</evidence>
<feature type="compositionally biased region" description="Acidic residues" evidence="3">
    <location>
        <begin position="514"/>
        <end position="524"/>
    </location>
</feature>
<dbReference type="GO" id="GO:0005730">
    <property type="term" value="C:nucleolus"/>
    <property type="evidence" value="ECO:0007669"/>
    <property type="project" value="TreeGrafter"/>
</dbReference>
<keyword evidence="6" id="KW-1185">Reference proteome</keyword>
<sequence length="677" mass="80424">MSDEEKDSDSDDTTSTSSSSSDDDDDDQLIDEQFQEKDFLKTLSCLKNKDPSIYDENVHFFNETTESTTEKRKKKPKDSTEEPMYIRDYERDILTKKINDSNEESDNEPPPSTSTKTYNEQQKELKESFRNIIDAESSEDEDNSNLLKKKVKDEKEKQEEEEDYIQWLKGKKEKLEDEKIENDLKPLHDYWNNPNLDEKEQFLRDYILNKRYLEKDSMGNYDGDDLSEDEKILEEQEDFELNYKDKLFYEDNTTIKRYPRNIEGSLRRKDDTRKKKREEIKERKREEKEKKKLDIKKKQKEKLNEIKEKLQKLKEITGNAELGFKDEEIMEDFDPEMHDKRMQELYNEQFYSENVDEKPDFSNQGDDEWNIDDINMDCEAEDTDDVKETRSKKKRKKRKKAFTDICDVVKPLFDPDKHSSYQKYIDEFYNLDCEDFIDDIPCRFKYREVVPNDYGLSVEEILLADDKELNQWVSSKKICKLQPKHVEKNEVKIYKEKSKDDKLKMKLLPSLFKDDEEENDEEDEEKRNISTAVDDGKVKKRSKNKRKTKNEDNVSSAAVFTEELSNNMNEDEVKELETQTKETTESGEVEEVEVVVGGDKRKRLKKKRKAETTGAMNSLKGESSGNSPVAKKKKKWQNENRSKDPLNKITDNRLLAYNIKPREFRSKLKHSNTKHKK</sequence>
<evidence type="ECO:0000313" key="5">
    <source>
        <dbReference type="EMBL" id="KAK9512818.1"/>
    </source>
</evidence>
<dbReference type="GO" id="GO:0000447">
    <property type="term" value="P:endonucleolytic cleavage in ITS1 to separate SSU-rRNA from 5.8S rRNA and LSU-rRNA from tricistronic rRNA transcript (SSU-rRNA, 5.8S rRNA, LSU-rRNA)"/>
    <property type="evidence" value="ECO:0007669"/>
    <property type="project" value="TreeGrafter"/>
</dbReference>
<evidence type="ECO:0000256" key="1">
    <source>
        <dbReference type="ARBA" id="ARBA00007473"/>
    </source>
</evidence>
<feature type="region of interest" description="Disordered" evidence="3">
    <location>
        <begin position="513"/>
        <end position="654"/>
    </location>
</feature>
<feature type="compositionally biased region" description="Basic residues" evidence="3">
    <location>
        <begin position="390"/>
        <end position="399"/>
    </location>
</feature>
<protein>
    <recommendedName>
        <fullName evidence="2">Protein KRI1 homolog</fullName>
    </recommendedName>
</protein>
<feature type="compositionally biased region" description="Basic and acidic residues" evidence="3">
    <location>
        <begin position="77"/>
        <end position="100"/>
    </location>
</feature>
<feature type="compositionally biased region" description="Basic residues" evidence="3">
    <location>
        <begin position="538"/>
        <end position="548"/>
    </location>
</feature>
<feature type="region of interest" description="Disordered" evidence="3">
    <location>
        <begin position="380"/>
        <end position="399"/>
    </location>
</feature>
<comment type="caution">
    <text evidence="5">The sequence shown here is derived from an EMBL/GenBank/DDBJ whole genome shotgun (WGS) entry which is preliminary data.</text>
</comment>
<feature type="compositionally biased region" description="Basic and acidic residues" evidence="3">
    <location>
        <begin position="636"/>
        <end position="646"/>
    </location>
</feature>
<feature type="region of interest" description="Disordered" evidence="3">
    <location>
        <begin position="1"/>
        <end position="33"/>
    </location>
</feature>
<dbReference type="PANTHER" id="PTHR14490">
    <property type="entry name" value="ZINC FINGER, ZZ TYPE"/>
    <property type="match status" value="1"/>
</dbReference>
<dbReference type="InterPro" id="IPR018034">
    <property type="entry name" value="Kri1"/>
</dbReference>
<dbReference type="PANTHER" id="PTHR14490:SF5">
    <property type="entry name" value="PROTEIN KRI1 HOMOLOG"/>
    <property type="match status" value="1"/>
</dbReference>
<evidence type="ECO:0000256" key="3">
    <source>
        <dbReference type="SAM" id="MobiDB-lite"/>
    </source>
</evidence>
<accession>A0AAW1DP94</accession>
<dbReference type="Proteomes" id="UP001461498">
    <property type="component" value="Unassembled WGS sequence"/>
</dbReference>
<feature type="region of interest" description="Disordered" evidence="3">
    <location>
        <begin position="52"/>
        <end position="162"/>
    </location>
</feature>
<feature type="compositionally biased region" description="Acidic residues" evidence="3">
    <location>
        <begin position="1"/>
        <end position="12"/>
    </location>
</feature>
<dbReference type="GO" id="GO:0030686">
    <property type="term" value="C:90S preribosome"/>
    <property type="evidence" value="ECO:0007669"/>
    <property type="project" value="TreeGrafter"/>
</dbReference>
<feature type="domain" description="Kri1-like C-terminal" evidence="4">
    <location>
        <begin position="420"/>
        <end position="506"/>
    </location>
</feature>
<reference evidence="5 6" key="1">
    <citation type="submission" date="2022-12" db="EMBL/GenBank/DDBJ databases">
        <title>Chromosome-level genome assembly of true bugs.</title>
        <authorList>
            <person name="Ma L."/>
            <person name="Li H."/>
        </authorList>
    </citation>
    <scope>NUCLEOTIDE SEQUENCE [LARGE SCALE GENOMIC DNA]</scope>
    <source>
        <strain evidence="5">Lab_2022b</strain>
    </source>
</reference>
<gene>
    <name evidence="5" type="ORF">O3M35_001151</name>
</gene>
<feature type="region of interest" description="Disordered" evidence="3">
    <location>
        <begin position="259"/>
        <end position="297"/>
    </location>
</feature>
<feature type="compositionally biased region" description="Basic residues" evidence="3">
    <location>
        <begin position="600"/>
        <end position="609"/>
    </location>
</feature>
<dbReference type="Pfam" id="PF05178">
    <property type="entry name" value="Kri1"/>
    <property type="match status" value="1"/>
</dbReference>
<feature type="compositionally biased region" description="Acidic residues" evidence="3">
    <location>
        <begin position="21"/>
        <end position="30"/>
    </location>
</feature>
<dbReference type="AlphaFoldDB" id="A0AAW1DP94"/>
<dbReference type="InterPro" id="IPR024626">
    <property type="entry name" value="Kri1-like_C"/>
</dbReference>
<dbReference type="EMBL" id="JAPXFL010000001">
    <property type="protein sequence ID" value="KAK9512818.1"/>
    <property type="molecule type" value="Genomic_DNA"/>
</dbReference>
<evidence type="ECO:0000256" key="2">
    <source>
        <dbReference type="ARBA" id="ARBA00017294"/>
    </source>
</evidence>
<dbReference type="Pfam" id="PF12936">
    <property type="entry name" value="Kri1_C"/>
    <property type="match status" value="1"/>
</dbReference>
<evidence type="ECO:0000313" key="6">
    <source>
        <dbReference type="Proteomes" id="UP001461498"/>
    </source>
</evidence>
<feature type="compositionally biased region" description="Polar residues" evidence="3">
    <location>
        <begin position="614"/>
        <end position="627"/>
    </location>
</feature>
<organism evidence="5 6">
    <name type="scientific">Rhynocoris fuscipes</name>
    <dbReference type="NCBI Taxonomy" id="488301"/>
    <lineage>
        <taxon>Eukaryota</taxon>
        <taxon>Metazoa</taxon>
        <taxon>Ecdysozoa</taxon>
        <taxon>Arthropoda</taxon>
        <taxon>Hexapoda</taxon>
        <taxon>Insecta</taxon>
        <taxon>Pterygota</taxon>
        <taxon>Neoptera</taxon>
        <taxon>Paraneoptera</taxon>
        <taxon>Hemiptera</taxon>
        <taxon>Heteroptera</taxon>
        <taxon>Panheteroptera</taxon>
        <taxon>Cimicomorpha</taxon>
        <taxon>Reduviidae</taxon>
        <taxon>Harpactorinae</taxon>
        <taxon>Harpactorini</taxon>
        <taxon>Rhynocoris</taxon>
    </lineage>
</organism>
<feature type="compositionally biased region" description="Basic and acidic residues" evidence="3">
    <location>
        <begin position="575"/>
        <end position="584"/>
    </location>
</feature>
<name>A0AAW1DP94_9HEMI</name>
<feature type="compositionally biased region" description="Polar residues" evidence="3">
    <location>
        <begin position="553"/>
        <end position="568"/>
    </location>
</feature>
<comment type="similarity">
    <text evidence="1">Belongs to the KRI1 family.</text>
</comment>
<feature type="compositionally biased region" description="Basic and acidic residues" evidence="3">
    <location>
        <begin position="265"/>
        <end position="292"/>
    </location>
</feature>